<evidence type="ECO:0000313" key="2">
    <source>
        <dbReference type="EMBL" id="KGO86348.1"/>
    </source>
</evidence>
<proteinExistence type="predicted"/>
<protein>
    <recommendedName>
        <fullName evidence="1">NACHT domain-containing protein</fullName>
    </recommendedName>
</protein>
<dbReference type="eggNOG" id="COG5635">
    <property type="taxonomic scope" value="Bacteria"/>
</dbReference>
<sequence>MEIKLKSSDYNYKLNFKEVVKNFFDFNVGSAITDMISIDSSIEMKAFTLLYNTAKTTITELVKELDQDKVNLNSDISINREIENELKSFLELEITITPDFFEDIINHNPDYLKKSYLLFKKYLRLLKIEIPESFEYSYYKTFRSKLSEEYHNNRSKYDELQMHFNNPVREQNIKMDALFKYYSDIKTNFILPLRQDGESNETLKDLYIDPYFKVYSNNLSFTTYYQDFFEFRNESVTAHEFINEYFLQGKAHPDLKKCYNMLFLLGQPGQGKTSLCYKVVYDILINSYGLPNQILCFVKIRDLVASDFINTPFDEINKYLKTNYDFNNSKVLLILDGLDEAYMGGGISDNDLRNLYDRLNKTCRSNVHLKIILTSRLSYLNANEACIDGSLVIKLESFSDRQIGQYVKKFKLFYPQNNFIKKVSTILKDNQYSHIKELLKQAVVIYFIAIADIDVESGDSKSIIYDKLFSVLSKRGWDRNGQLDYIKSKVKSDHILYEKYLREYIRNIAFEVYQSPKLYITLTKLAGLDSTNNFVKKCFNDDLINSPEKLKDISKYLLISFYFQESTNNTSSDTAIEFFHNSLWEYLTAEYLWEENKKILLKKDEDGDFLQVTNEQYFEHLRKMIGNKTLSYAVYENLVDIISHEDDDIKILIAEQSDGLFLSLLNDDFILEYRKKDDQISAVQKSISIFELFWTFYYKSNLSRGNVIEVSERLEEFLFSFTFMFSAEYVFENLIFANDPTYIRYSDSNEYLDCHLLCDFTSCDLSNNVFEDCIIRANFSSCFIQRNKFIQTEFEGSEFYKNNVITDNFFANCTFSGVKFESPESFKWFLEKNNFNYNILDSYVLVPKEEKRYDGTNQINYYLVIK</sequence>
<dbReference type="PANTHER" id="PTHR46844">
    <property type="entry name" value="SLR5058 PROTEIN"/>
    <property type="match status" value="1"/>
</dbReference>
<dbReference type="RefSeq" id="WP_020213690.1">
    <property type="nucleotide sequence ID" value="NZ_JRLX01000010.1"/>
</dbReference>
<dbReference type="Gene3D" id="3.40.50.300">
    <property type="entry name" value="P-loop containing nucleotide triphosphate hydrolases"/>
    <property type="match status" value="1"/>
</dbReference>
<dbReference type="OrthoDB" id="1488560at2"/>
<dbReference type="PANTHER" id="PTHR46844:SF1">
    <property type="entry name" value="SLR5058 PROTEIN"/>
    <property type="match status" value="1"/>
</dbReference>
<dbReference type="STRING" id="1121895.GCA_000378485_02521"/>
<reference evidence="2 3" key="1">
    <citation type="submission" date="2013-09" db="EMBL/GenBank/DDBJ databases">
        <authorList>
            <person name="Zeng Z."/>
            <person name="Chen C."/>
        </authorList>
    </citation>
    <scope>NUCLEOTIDE SEQUENCE [LARGE SCALE GENOMIC DNA]</scope>
    <source>
        <strain evidence="2 3">WB 3.3-2</strain>
    </source>
</reference>
<evidence type="ECO:0000313" key="3">
    <source>
        <dbReference type="Proteomes" id="UP000030152"/>
    </source>
</evidence>
<dbReference type="Pfam" id="PF05729">
    <property type="entry name" value="NACHT"/>
    <property type="match status" value="1"/>
</dbReference>
<gene>
    <name evidence="2" type="ORF">Q765_10700</name>
</gene>
<name>A0A0A2M4G2_9FLAO</name>
<feature type="domain" description="NACHT" evidence="1">
    <location>
        <begin position="262"/>
        <end position="410"/>
    </location>
</feature>
<accession>A0A0A2M4G2</accession>
<dbReference type="EMBL" id="JRLX01000010">
    <property type="protein sequence ID" value="KGO86348.1"/>
    <property type="molecule type" value="Genomic_DNA"/>
</dbReference>
<comment type="caution">
    <text evidence="2">The sequence shown here is derived from an EMBL/GenBank/DDBJ whole genome shotgun (WGS) entry which is preliminary data.</text>
</comment>
<organism evidence="2 3">
    <name type="scientific">Flavobacterium rivuli WB 3.3-2 = DSM 21788</name>
    <dbReference type="NCBI Taxonomy" id="1121895"/>
    <lineage>
        <taxon>Bacteria</taxon>
        <taxon>Pseudomonadati</taxon>
        <taxon>Bacteroidota</taxon>
        <taxon>Flavobacteriia</taxon>
        <taxon>Flavobacteriales</taxon>
        <taxon>Flavobacteriaceae</taxon>
        <taxon>Flavobacterium</taxon>
    </lineage>
</organism>
<dbReference type="InterPro" id="IPR027417">
    <property type="entry name" value="P-loop_NTPase"/>
</dbReference>
<evidence type="ECO:0000259" key="1">
    <source>
        <dbReference type="Pfam" id="PF05729"/>
    </source>
</evidence>
<keyword evidence="3" id="KW-1185">Reference proteome</keyword>
<dbReference type="InterPro" id="IPR007111">
    <property type="entry name" value="NACHT_NTPase"/>
</dbReference>
<dbReference type="SUPFAM" id="SSF52540">
    <property type="entry name" value="P-loop containing nucleoside triphosphate hydrolases"/>
    <property type="match status" value="1"/>
</dbReference>
<dbReference type="Proteomes" id="UP000030152">
    <property type="component" value="Unassembled WGS sequence"/>
</dbReference>
<dbReference type="AlphaFoldDB" id="A0A0A2M4G2"/>